<evidence type="ECO:0000313" key="2">
    <source>
        <dbReference type="Proteomes" id="UP000238375"/>
    </source>
</evidence>
<proteinExistence type="predicted"/>
<keyword evidence="2" id="KW-1185">Reference proteome</keyword>
<evidence type="ECO:0008006" key="3">
    <source>
        <dbReference type="Google" id="ProtNLM"/>
    </source>
</evidence>
<dbReference type="InterPro" id="IPR011250">
    <property type="entry name" value="OMP/PagP_B-barrel"/>
</dbReference>
<comment type="caution">
    <text evidence="1">The sequence shown here is derived from an EMBL/GenBank/DDBJ whole genome shotgun (WGS) entry which is preliminary data.</text>
</comment>
<accession>A0A2T0TEU3</accession>
<dbReference type="EMBL" id="PVTE01000003">
    <property type="protein sequence ID" value="PRY44187.1"/>
    <property type="molecule type" value="Genomic_DNA"/>
</dbReference>
<name>A0A2T0TEU3_9BACT</name>
<gene>
    <name evidence="1" type="ORF">CLV58_103156</name>
</gene>
<protein>
    <recommendedName>
        <fullName evidence="3">Outer membrane protein with beta-barrel domain</fullName>
    </recommendedName>
</protein>
<evidence type="ECO:0000313" key="1">
    <source>
        <dbReference type="EMBL" id="PRY44187.1"/>
    </source>
</evidence>
<reference evidence="1 2" key="1">
    <citation type="submission" date="2018-03" db="EMBL/GenBank/DDBJ databases">
        <title>Genomic Encyclopedia of Archaeal and Bacterial Type Strains, Phase II (KMG-II): from individual species to whole genera.</title>
        <authorList>
            <person name="Goeker M."/>
        </authorList>
    </citation>
    <scope>NUCLEOTIDE SEQUENCE [LARGE SCALE GENOMIC DNA]</scope>
    <source>
        <strain evidence="1 2">DSM 28354</strain>
    </source>
</reference>
<sequence>MRSYLLPLYIGLAGLFVLEPATAQKTAIYQEKPRTWLASVSLGTTRYTGDMNEPGNLAHLRLGASLALSGAYRLSNRVVLRAEAQLYYIYGSHKYTRIDYNNLSFHSLNPDVWVGAQVDFWPTDHRTRPRSPYVLAGVGLTYMSPRANYQGKSYDLASLHTEGVDYNRFPLIIRYGVGYPICARDRWKLHVEGTYTHVRSDYLDDLSTVYPDFSQMSPLAAALSDRRSEIGLPPNRPGAKRGNADKNDGYFILSLRAVYVIRTPWDRGYRRQRRGPRQ</sequence>
<dbReference type="RefSeq" id="WP_245882208.1">
    <property type="nucleotide sequence ID" value="NZ_PVTE01000003.1"/>
</dbReference>
<dbReference type="SUPFAM" id="SSF56925">
    <property type="entry name" value="OMPA-like"/>
    <property type="match status" value="1"/>
</dbReference>
<dbReference type="AlphaFoldDB" id="A0A2T0TEU3"/>
<dbReference type="Proteomes" id="UP000238375">
    <property type="component" value="Unassembled WGS sequence"/>
</dbReference>
<organism evidence="1 2">
    <name type="scientific">Spirosoma oryzae</name>
    <dbReference type="NCBI Taxonomy" id="1469603"/>
    <lineage>
        <taxon>Bacteria</taxon>
        <taxon>Pseudomonadati</taxon>
        <taxon>Bacteroidota</taxon>
        <taxon>Cytophagia</taxon>
        <taxon>Cytophagales</taxon>
        <taxon>Cytophagaceae</taxon>
        <taxon>Spirosoma</taxon>
    </lineage>
</organism>